<dbReference type="CDD" id="cd11325">
    <property type="entry name" value="AmyAc_GTHase"/>
    <property type="match status" value="1"/>
</dbReference>
<dbReference type="EC" id="3.2.1.141" evidence="4 13"/>
<comment type="catalytic activity">
    <reaction evidence="12 14">
        <text>hydrolysis of (1-&gt;4)-alpha-D-glucosidic linkage in 4-alpha-D-[(1-&gt;4)-alpha-D-glucanosyl]n trehalose to yield trehalose and (1-&gt;4)-alpha-D-glucan.</text>
        <dbReference type="EC" id="3.2.1.141"/>
    </reaction>
</comment>
<keyword evidence="9 14" id="KW-0326">Glycosidase</keyword>
<evidence type="ECO:0000256" key="6">
    <source>
        <dbReference type="ARBA" id="ARBA00022490"/>
    </source>
</evidence>
<dbReference type="InterPro" id="IPR013783">
    <property type="entry name" value="Ig-like_fold"/>
</dbReference>
<proteinExistence type="inferred from homology"/>
<evidence type="ECO:0000313" key="16">
    <source>
        <dbReference type="EMBL" id="MFC4727283.1"/>
    </source>
</evidence>
<keyword evidence="8" id="KW-0119">Carbohydrate metabolism</keyword>
<dbReference type="InterPro" id="IPR044901">
    <property type="entry name" value="Trehalose_TreZ_E-set_sf"/>
</dbReference>
<dbReference type="SMART" id="SM00642">
    <property type="entry name" value="Aamy"/>
    <property type="match status" value="1"/>
</dbReference>
<comment type="caution">
    <text evidence="16">The sequence shown here is derived from an EMBL/GenBank/DDBJ whole genome shotgun (WGS) entry which is preliminary data.</text>
</comment>
<evidence type="ECO:0000256" key="13">
    <source>
        <dbReference type="NCBIfam" id="TIGR02402"/>
    </source>
</evidence>
<feature type="domain" description="Glycosyl hydrolase family 13 catalytic" evidence="15">
    <location>
        <begin position="91"/>
        <end position="459"/>
    </location>
</feature>
<sequence length="604" mass="67104">MTMHRMPYGAEPQGDGTTRFALWAPDRETVTLELDRDGRTDRLPMQAEADGWHRLTTAAPPGTRYRYRIDPELAVPDPASRLQEGDVHGWSVVVDASGFAWKNTRWRGRPWHETVLYELHVGVMGGFEAVTRELPRLAELGVTAVQLMPVNEFPGSRNWGYDGVLPYAPDSVYGTPDALRTLVDTAHGLGLMVFLDVVYNHFGPDGNYLNAYASDFFRGDVPTPWGEAVNVANPVVGDFFVHNALYWIHEFRLDGLRFDAVHALSDPAWLRSLARRVHASLDARHVHLVLENEHNQASLLGPWADGEPPRFDAQWNDDFHNALHVMLTGETEGYYGNYADDPAGHLARVLGEGFAYQGETTIHDTPRGEPSAQLPPTAFVSFLQNHDQVGNRAFGDRLATLIDDAVYDDAMALLLLCPQIPMLFMGEEWRSRTPFLFFVDHDADGLADAVREGRRAEFRHFAAFQDEAARARIPDPNDEATFLASRPDPAEAAQDRHAAALELVRSLLALRRIEIVPRLHGARALGARVLGPKAFVARWQMGDGQVLAIYGNLDAAPVPAQVTHATRGRWIWGRASAISALETADPHQGVLNGHTLLAHLERVP</sequence>
<dbReference type="CDD" id="cd02853">
    <property type="entry name" value="E_set_MTHase_like_N"/>
    <property type="match status" value="1"/>
</dbReference>
<dbReference type="PANTHER" id="PTHR43651:SF11">
    <property type="entry name" value="MALTO-OLIGOSYLTREHALOSE TREHALOHYDROLASE"/>
    <property type="match status" value="1"/>
</dbReference>
<dbReference type="InterPro" id="IPR017853">
    <property type="entry name" value="GH"/>
</dbReference>
<evidence type="ECO:0000256" key="2">
    <source>
        <dbReference type="ARBA" id="ARBA00005199"/>
    </source>
</evidence>
<dbReference type="InterPro" id="IPR022567">
    <property type="entry name" value="DUF3459"/>
</dbReference>
<keyword evidence="17" id="KW-1185">Reference proteome</keyword>
<dbReference type="InterPro" id="IPR006047">
    <property type="entry name" value="GH13_cat_dom"/>
</dbReference>
<accession>A0ABV9NJR1</accession>
<evidence type="ECO:0000256" key="7">
    <source>
        <dbReference type="ARBA" id="ARBA00022801"/>
    </source>
</evidence>
<evidence type="ECO:0000256" key="5">
    <source>
        <dbReference type="ARBA" id="ARBA00015938"/>
    </source>
</evidence>
<dbReference type="Pfam" id="PF00128">
    <property type="entry name" value="Alpha-amylase"/>
    <property type="match status" value="1"/>
</dbReference>
<dbReference type="Pfam" id="PF11941">
    <property type="entry name" value="DUF3459"/>
    <property type="match status" value="1"/>
</dbReference>
<reference evidence="17" key="1">
    <citation type="journal article" date="2019" name="Int. J. Syst. Evol. Microbiol.">
        <title>The Global Catalogue of Microorganisms (GCM) 10K type strain sequencing project: providing services to taxonomists for standard genome sequencing and annotation.</title>
        <authorList>
            <consortium name="The Broad Institute Genomics Platform"/>
            <consortium name="The Broad Institute Genome Sequencing Center for Infectious Disease"/>
            <person name="Wu L."/>
            <person name="Ma J."/>
        </authorList>
    </citation>
    <scope>NUCLEOTIDE SEQUENCE [LARGE SCALE GENOMIC DNA]</scope>
    <source>
        <strain evidence="17">CGMCC 1.13574</strain>
    </source>
</reference>
<evidence type="ECO:0000256" key="12">
    <source>
        <dbReference type="ARBA" id="ARBA00034013"/>
    </source>
</evidence>
<evidence type="ECO:0000256" key="3">
    <source>
        <dbReference type="ARBA" id="ARBA00008061"/>
    </source>
</evidence>
<dbReference type="Pfam" id="PF02922">
    <property type="entry name" value="CBM_48"/>
    <property type="match status" value="1"/>
</dbReference>
<evidence type="ECO:0000256" key="10">
    <source>
        <dbReference type="ARBA" id="ARBA00032057"/>
    </source>
</evidence>
<evidence type="ECO:0000256" key="1">
    <source>
        <dbReference type="ARBA" id="ARBA00004496"/>
    </source>
</evidence>
<dbReference type="EMBL" id="JBHSGG010000007">
    <property type="protein sequence ID" value="MFC4727283.1"/>
    <property type="molecule type" value="Genomic_DNA"/>
</dbReference>
<dbReference type="InterPro" id="IPR014756">
    <property type="entry name" value="Ig_E-set"/>
</dbReference>
<evidence type="ECO:0000313" key="17">
    <source>
        <dbReference type="Proteomes" id="UP001595892"/>
    </source>
</evidence>
<name>A0ABV9NJR1_9GAMM</name>
<dbReference type="InterPro" id="IPR004193">
    <property type="entry name" value="Glyco_hydro_13_N"/>
</dbReference>
<gene>
    <name evidence="16" type="primary">treZ</name>
    <name evidence="16" type="ORF">ACFO3Q_03755</name>
</gene>
<dbReference type="PIRSF" id="PIRSF006337">
    <property type="entry name" value="Trehalose_TreZ"/>
    <property type="match status" value="1"/>
</dbReference>
<evidence type="ECO:0000256" key="14">
    <source>
        <dbReference type="PIRNR" id="PIRNR006337"/>
    </source>
</evidence>
<evidence type="ECO:0000256" key="4">
    <source>
        <dbReference type="ARBA" id="ARBA00012268"/>
    </source>
</evidence>
<keyword evidence="6" id="KW-0963">Cytoplasm</keyword>
<keyword evidence="7 14" id="KW-0378">Hydrolase</keyword>
<evidence type="ECO:0000256" key="11">
    <source>
        <dbReference type="ARBA" id="ARBA00033284"/>
    </source>
</evidence>
<evidence type="ECO:0000256" key="8">
    <source>
        <dbReference type="ARBA" id="ARBA00023277"/>
    </source>
</evidence>
<dbReference type="SUPFAM" id="SSF81296">
    <property type="entry name" value="E set domains"/>
    <property type="match status" value="1"/>
</dbReference>
<dbReference type="NCBIfam" id="TIGR02402">
    <property type="entry name" value="trehalose_TreZ"/>
    <property type="match status" value="1"/>
</dbReference>
<evidence type="ECO:0000256" key="9">
    <source>
        <dbReference type="ARBA" id="ARBA00023295"/>
    </source>
</evidence>
<dbReference type="Gene3D" id="1.10.10.760">
    <property type="entry name" value="E-set domains of sugar-utilizing enzymes"/>
    <property type="match status" value="1"/>
</dbReference>
<comment type="similarity">
    <text evidence="3 14">Belongs to the glycosyl hydrolase 13 family.</text>
</comment>
<dbReference type="InterPro" id="IPR012768">
    <property type="entry name" value="Trehalose_TreZ"/>
</dbReference>
<organism evidence="16 17">
    <name type="scientific">Coralloluteibacterium thermophilum</name>
    <dbReference type="NCBI Taxonomy" id="2707049"/>
    <lineage>
        <taxon>Bacteria</taxon>
        <taxon>Pseudomonadati</taxon>
        <taxon>Pseudomonadota</taxon>
        <taxon>Gammaproteobacteria</taxon>
        <taxon>Lysobacterales</taxon>
        <taxon>Lysobacteraceae</taxon>
        <taxon>Coralloluteibacterium</taxon>
    </lineage>
</organism>
<dbReference type="SUPFAM" id="SSF51445">
    <property type="entry name" value="(Trans)glycosidases"/>
    <property type="match status" value="1"/>
</dbReference>
<comment type="pathway">
    <text evidence="2 14">Glycan biosynthesis; trehalose biosynthesis.</text>
</comment>
<dbReference type="Proteomes" id="UP001595892">
    <property type="component" value="Unassembled WGS sequence"/>
</dbReference>
<dbReference type="PANTHER" id="PTHR43651">
    <property type="entry name" value="1,4-ALPHA-GLUCAN-BRANCHING ENZYME"/>
    <property type="match status" value="1"/>
</dbReference>
<dbReference type="RefSeq" id="WP_377003305.1">
    <property type="nucleotide sequence ID" value="NZ_JBHSGG010000007.1"/>
</dbReference>
<evidence type="ECO:0000259" key="15">
    <source>
        <dbReference type="SMART" id="SM00642"/>
    </source>
</evidence>
<protein>
    <recommendedName>
        <fullName evidence="5 13">Malto-oligosyltrehalose trehalohydrolase</fullName>
        <shortName evidence="14">MTHase</shortName>
        <ecNumber evidence="4 13">3.2.1.141</ecNumber>
    </recommendedName>
    <alternativeName>
        <fullName evidence="11 14">4-alpha-D-((1-&gt;4)-alpha-D-glucano)trehalose trehalohydrolase</fullName>
    </alternativeName>
    <alternativeName>
        <fullName evidence="10 14">Maltooligosyl trehalose trehalohydrolase</fullName>
    </alternativeName>
</protein>
<dbReference type="Gene3D" id="3.20.20.80">
    <property type="entry name" value="Glycosidases"/>
    <property type="match status" value="1"/>
</dbReference>
<dbReference type="Gene3D" id="2.60.40.10">
    <property type="entry name" value="Immunoglobulins"/>
    <property type="match status" value="1"/>
</dbReference>
<dbReference type="GO" id="GO:0033942">
    <property type="term" value="F:4-alpha-D-(1-&gt;4)-alpha-D-glucanotrehalose trehalohydrolase activity"/>
    <property type="evidence" value="ECO:0007669"/>
    <property type="project" value="UniProtKB-EC"/>
</dbReference>
<comment type="subcellular location">
    <subcellularLocation>
        <location evidence="1">Cytoplasm</location>
    </subcellularLocation>
</comment>